<protein>
    <submittedName>
        <fullName evidence="1">Uncharacterized protein</fullName>
    </submittedName>
</protein>
<dbReference type="EMBL" id="BAABHD010000079">
    <property type="protein sequence ID" value="GAA4465672.1"/>
    <property type="molecule type" value="Genomic_DNA"/>
</dbReference>
<dbReference type="RefSeq" id="WP_345247570.1">
    <property type="nucleotide sequence ID" value="NZ_BAABHD010000079.1"/>
</dbReference>
<reference evidence="2" key="1">
    <citation type="journal article" date="2019" name="Int. J. Syst. Evol. Microbiol.">
        <title>The Global Catalogue of Microorganisms (GCM) 10K type strain sequencing project: providing services to taxonomists for standard genome sequencing and annotation.</title>
        <authorList>
            <consortium name="The Broad Institute Genomics Platform"/>
            <consortium name="The Broad Institute Genome Sequencing Center for Infectious Disease"/>
            <person name="Wu L."/>
            <person name="Ma J."/>
        </authorList>
    </citation>
    <scope>NUCLEOTIDE SEQUENCE [LARGE SCALE GENOMIC DNA]</scope>
    <source>
        <strain evidence="2">JCM 17927</strain>
    </source>
</reference>
<keyword evidence="2" id="KW-1185">Reference proteome</keyword>
<evidence type="ECO:0000313" key="2">
    <source>
        <dbReference type="Proteomes" id="UP001501175"/>
    </source>
</evidence>
<proteinExistence type="predicted"/>
<gene>
    <name evidence="1" type="ORF">GCM10023189_46640</name>
</gene>
<comment type="caution">
    <text evidence="1">The sequence shown here is derived from an EMBL/GenBank/DDBJ whole genome shotgun (WGS) entry which is preliminary data.</text>
</comment>
<evidence type="ECO:0000313" key="1">
    <source>
        <dbReference type="EMBL" id="GAA4465672.1"/>
    </source>
</evidence>
<dbReference type="Proteomes" id="UP001501175">
    <property type="component" value="Unassembled WGS sequence"/>
</dbReference>
<sequence>MDTINSLLSEESIKILKQILGAVEIGIFARSAHFSLNRSQQIEIPFNEIIFQHQHQGLSTQAVKLTSSWLDSGSTGDVYKLELESQPDFTPDFHLYPDLRVYMRCQIKNVFKNGALGLEKAEISLS</sequence>
<name>A0ABP8NDV6_9BACT</name>
<accession>A0ABP8NDV6</accession>
<organism evidence="1 2">
    <name type="scientific">Nibrella saemangeumensis</name>
    <dbReference type="NCBI Taxonomy" id="1084526"/>
    <lineage>
        <taxon>Bacteria</taxon>
        <taxon>Pseudomonadati</taxon>
        <taxon>Bacteroidota</taxon>
        <taxon>Cytophagia</taxon>
        <taxon>Cytophagales</taxon>
        <taxon>Spirosomataceae</taxon>
        <taxon>Nibrella</taxon>
    </lineage>
</organism>